<evidence type="ECO:0000313" key="2">
    <source>
        <dbReference type="EMBL" id="KAL0634662.1"/>
    </source>
</evidence>
<protein>
    <submittedName>
        <fullName evidence="2">Uncharacterized protein</fullName>
    </submittedName>
</protein>
<sequence length="176" mass="18659">MLSKVLTYATLFAASALGATAAAVNFGDVVTLAQHRGIDVHGPIPADATPIAGGFSFKADSDAAYWVRAQAAVENSGDLEKRTFSGMRIGFFTGFGCTGDGKFISDVQFDHQNVAPANFLYNSVSIGGRSISPQEQLDFSTRDDSDLCAFYQSSLRDTGVGCYDQSGFSCVRLIAL</sequence>
<evidence type="ECO:0000256" key="1">
    <source>
        <dbReference type="SAM" id="SignalP"/>
    </source>
</evidence>
<feature type="signal peptide" evidence="1">
    <location>
        <begin position="1"/>
        <end position="21"/>
    </location>
</feature>
<reference evidence="2 3" key="1">
    <citation type="submission" date="2024-02" db="EMBL/GenBank/DDBJ databases">
        <title>Discinaceae phylogenomics.</title>
        <authorList>
            <person name="Dirks A.C."/>
            <person name="James T.Y."/>
        </authorList>
    </citation>
    <scope>NUCLEOTIDE SEQUENCE [LARGE SCALE GENOMIC DNA]</scope>
    <source>
        <strain evidence="2 3">ACD0624</strain>
    </source>
</reference>
<keyword evidence="1" id="KW-0732">Signal</keyword>
<accession>A0ABR3GFY5</accession>
<dbReference type="Proteomes" id="UP001447188">
    <property type="component" value="Unassembled WGS sequence"/>
</dbReference>
<evidence type="ECO:0000313" key="3">
    <source>
        <dbReference type="Proteomes" id="UP001447188"/>
    </source>
</evidence>
<keyword evidence="3" id="KW-1185">Reference proteome</keyword>
<organism evidence="2 3">
    <name type="scientific">Discina gigas</name>
    <dbReference type="NCBI Taxonomy" id="1032678"/>
    <lineage>
        <taxon>Eukaryota</taxon>
        <taxon>Fungi</taxon>
        <taxon>Dikarya</taxon>
        <taxon>Ascomycota</taxon>
        <taxon>Pezizomycotina</taxon>
        <taxon>Pezizomycetes</taxon>
        <taxon>Pezizales</taxon>
        <taxon>Discinaceae</taxon>
        <taxon>Discina</taxon>
    </lineage>
</organism>
<gene>
    <name evidence="2" type="ORF">Q9L58_006387</name>
</gene>
<dbReference type="EMBL" id="JBBBZM010000088">
    <property type="protein sequence ID" value="KAL0634662.1"/>
    <property type="molecule type" value="Genomic_DNA"/>
</dbReference>
<name>A0ABR3GFY5_9PEZI</name>
<comment type="caution">
    <text evidence="2">The sequence shown here is derived from an EMBL/GenBank/DDBJ whole genome shotgun (WGS) entry which is preliminary data.</text>
</comment>
<feature type="chain" id="PRO_5047443528" evidence="1">
    <location>
        <begin position="22"/>
        <end position="176"/>
    </location>
</feature>
<proteinExistence type="predicted"/>